<dbReference type="CDD" id="cd18186">
    <property type="entry name" value="BTB_POZ_ZBTB_KLHL-like"/>
    <property type="match status" value="1"/>
</dbReference>
<dbReference type="PROSITE" id="PS50097">
    <property type="entry name" value="BTB"/>
    <property type="match status" value="1"/>
</dbReference>
<protein>
    <recommendedName>
        <fullName evidence="2">BTB domain-containing protein</fullName>
    </recommendedName>
</protein>
<dbReference type="Proteomes" id="UP000663852">
    <property type="component" value="Unassembled WGS sequence"/>
</dbReference>
<dbReference type="Proteomes" id="UP000663828">
    <property type="component" value="Unassembled WGS sequence"/>
</dbReference>
<reference evidence="3" key="1">
    <citation type="submission" date="2021-02" db="EMBL/GenBank/DDBJ databases">
        <authorList>
            <person name="Nowell W R."/>
        </authorList>
    </citation>
    <scope>NUCLEOTIDE SEQUENCE</scope>
</reference>
<evidence type="ECO:0000313" key="3">
    <source>
        <dbReference type="EMBL" id="CAF1128672.1"/>
    </source>
</evidence>
<sequence>MPRKVGNVLLNVDGHYFQIDRHLLASQSIYFRVLFHSPTRRDQHGAIVIPGNAERFGLILDYLTGERNLSLEQLEMIIPDGSSLYLIPSLTYLAQYKAEYEVKDRKRIEEVKRAMAKMSKLKREVLNLEAYIENLRRKTSYSLM</sequence>
<evidence type="ECO:0000256" key="1">
    <source>
        <dbReference type="SAM" id="Coils"/>
    </source>
</evidence>
<dbReference type="Pfam" id="PF00651">
    <property type="entry name" value="BTB"/>
    <property type="match status" value="1"/>
</dbReference>
<dbReference type="InterPro" id="IPR011333">
    <property type="entry name" value="SKP1/BTB/POZ_sf"/>
</dbReference>
<dbReference type="EMBL" id="CAJNOR010004556">
    <property type="protein sequence ID" value="CAF1511358.1"/>
    <property type="molecule type" value="Genomic_DNA"/>
</dbReference>
<dbReference type="SUPFAM" id="SSF54695">
    <property type="entry name" value="POZ domain"/>
    <property type="match status" value="1"/>
</dbReference>
<organism evidence="3 6">
    <name type="scientific">Adineta ricciae</name>
    <name type="common">Rotifer</name>
    <dbReference type="NCBI Taxonomy" id="249248"/>
    <lineage>
        <taxon>Eukaryota</taxon>
        <taxon>Metazoa</taxon>
        <taxon>Spiralia</taxon>
        <taxon>Gnathifera</taxon>
        <taxon>Rotifera</taxon>
        <taxon>Eurotatoria</taxon>
        <taxon>Bdelloidea</taxon>
        <taxon>Adinetida</taxon>
        <taxon>Adinetidae</taxon>
        <taxon>Adineta</taxon>
    </lineage>
</organism>
<keyword evidence="1" id="KW-0175">Coiled coil</keyword>
<gene>
    <name evidence="3" type="ORF">EDS130_LOCUS21455</name>
    <name evidence="4" type="ORF">XAT740_LOCUS40236</name>
</gene>
<dbReference type="EMBL" id="CAJNOJ010000108">
    <property type="protein sequence ID" value="CAF1128672.1"/>
    <property type="molecule type" value="Genomic_DNA"/>
</dbReference>
<evidence type="ECO:0000313" key="6">
    <source>
        <dbReference type="Proteomes" id="UP000663852"/>
    </source>
</evidence>
<feature type="domain" description="BTB" evidence="2">
    <location>
        <begin position="6"/>
        <end position="63"/>
    </location>
</feature>
<dbReference type="Gene3D" id="3.30.710.10">
    <property type="entry name" value="Potassium Channel Kv1.1, Chain A"/>
    <property type="match status" value="1"/>
</dbReference>
<keyword evidence="5" id="KW-1185">Reference proteome</keyword>
<dbReference type="InterPro" id="IPR000210">
    <property type="entry name" value="BTB/POZ_dom"/>
</dbReference>
<name>A0A814R4R2_ADIRI</name>
<evidence type="ECO:0000259" key="2">
    <source>
        <dbReference type="PROSITE" id="PS50097"/>
    </source>
</evidence>
<feature type="coiled-coil region" evidence="1">
    <location>
        <begin position="111"/>
        <end position="138"/>
    </location>
</feature>
<evidence type="ECO:0000313" key="4">
    <source>
        <dbReference type="EMBL" id="CAF1511358.1"/>
    </source>
</evidence>
<dbReference type="AlphaFoldDB" id="A0A814R4R2"/>
<dbReference type="OrthoDB" id="9986328at2759"/>
<comment type="caution">
    <text evidence="3">The sequence shown here is derived from an EMBL/GenBank/DDBJ whole genome shotgun (WGS) entry which is preliminary data.</text>
</comment>
<proteinExistence type="predicted"/>
<evidence type="ECO:0000313" key="5">
    <source>
        <dbReference type="Proteomes" id="UP000663828"/>
    </source>
</evidence>
<accession>A0A814R4R2</accession>